<proteinExistence type="inferred from homology"/>
<dbReference type="InterPro" id="IPR036396">
    <property type="entry name" value="Cyt_P450_sf"/>
</dbReference>
<organism evidence="14 15">
    <name type="scientific">Armillaria ostoyae</name>
    <name type="common">Armillaria root rot fungus</name>
    <dbReference type="NCBI Taxonomy" id="47428"/>
    <lineage>
        <taxon>Eukaryota</taxon>
        <taxon>Fungi</taxon>
        <taxon>Dikarya</taxon>
        <taxon>Basidiomycota</taxon>
        <taxon>Agaricomycotina</taxon>
        <taxon>Agaricomycetes</taxon>
        <taxon>Agaricomycetidae</taxon>
        <taxon>Agaricales</taxon>
        <taxon>Marasmiineae</taxon>
        <taxon>Physalacriaceae</taxon>
        <taxon>Armillaria</taxon>
    </lineage>
</organism>
<keyword evidence="9" id="KW-0560">Oxidoreductase</keyword>
<name>A0A284R8Y8_ARMOS</name>
<keyword evidence="11" id="KW-0503">Monooxygenase</keyword>
<evidence type="ECO:0000256" key="12">
    <source>
        <dbReference type="ARBA" id="ARBA00023136"/>
    </source>
</evidence>
<dbReference type="SUPFAM" id="SSF48264">
    <property type="entry name" value="Cytochrome P450"/>
    <property type="match status" value="1"/>
</dbReference>
<evidence type="ECO:0000313" key="15">
    <source>
        <dbReference type="Proteomes" id="UP000219338"/>
    </source>
</evidence>
<dbReference type="Proteomes" id="UP000219338">
    <property type="component" value="Unassembled WGS sequence"/>
</dbReference>
<evidence type="ECO:0000256" key="9">
    <source>
        <dbReference type="ARBA" id="ARBA00023002"/>
    </source>
</evidence>
<evidence type="ECO:0008006" key="16">
    <source>
        <dbReference type="Google" id="ProtNLM"/>
    </source>
</evidence>
<keyword evidence="10" id="KW-0408">Iron</keyword>
<dbReference type="GO" id="GO:0020037">
    <property type="term" value="F:heme binding"/>
    <property type="evidence" value="ECO:0007669"/>
    <property type="project" value="InterPro"/>
</dbReference>
<protein>
    <recommendedName>
        <fullName evidence="16">Cytochrome P450</fullName>
    </recommendedName>
</protein>
<comment type="subcellular location">
    <subcellularLocation>
        <location evidence="2">Membrane</location>
    </subcellularLocation>
</comment>
<evidence type="ECO:0000256" key="1">
    <source>
        <dbReference type="ARBA" id="ARBA00001971"/>
    </source>
</evidence>
<sequence>MAWYQQYGGAYRQDVLVISDPKALQYIFHTSGYRYPKSPEEDRFTGIMLGPGVGTVAGEIHQRQRKILGPAFSTSQLRQFLVVFQSAASKLVEKMKDSTQTGKVLDIYEWTTKTSLDIIGKTSFRYEFNAMDAMDEQQTELESALHNMLLILFSLLVLLAQVMVAFRGESQMWPSSAELLYLSLWRLLPDWSLSLLQRVSTRGTQRLVRFRATAGKTAQEIFQKQVSILANGDHPSEKNIIDVLGVLRRSTLYIIAHAILVAFEALSHLTEDPKRKMTEEEIYAQFATFIMAGHDTTALTAAWVLYELARNPIDQAKIREEILQIKANNDRTLSSNDYDSMPTLNAAIKETLRLHPLNHVLHRIAAKDDIIPLGEPIATTDGTIAYEVSVSKGQIITASVYTYNRLPSVWSDDAEQWNPQRFLRPREREQVSLGVFSNLMSFSELVSLPYFGCSDADPSIKVEESILASDGDLREYPVFIYFRSQYWCPLSSIMEIQALITELLGTFDFALPEEDFVMLQSPGQRAVFPLVQGRIHEGVQIPLRVTYPPAFK</sequence>
<dbReference type="Pfam" id="PF00067">
    <property type="entry name" value="p450"/>
    <property type="match status" value="2"/>
</dbReference>
<evidence type="ECO:0000256" key="13">
    <source>
        <dbReference type="SAM" id="Phobius"/>
    </source>
</evidence>
<evidence type="ECO:0000313" key="14">
    <source>
        <dbReference type="EMBL" id="SJL05155.1"/>
    </source>
</evidence>
<comment type="similarity">
    <text evidence="4">Belongs to the cytochrome P450 family.</text>
</comment>
<dbReference type="InterPro" id="IPR002403">
    <property type="entry name" value="Cyt_P450_E_grp-IV"/>
</dbReference>
<accession>A0A284R8Y8</accession>
<dbReference type="PRINTS" id="PR00385">
    <property type="entry name" value="P450"/>
</dbReference>
<dbReference type="PANTHER" id="PTHR24305:SF166">
    <property type="entry name" value="CYTOCHROME P450 12A4, MITOCHONDRIAL-RELATED"/>
    <property type="match status" value="1"/>
</dbReference>
<dbReference type="PRINTS" id="PR00465">
    <property type="entry name" value="EP450IV"/>
</dbReference>
<keyword evidence="6 13" id="KW-0812">Transmembrane</keyword>
<feature type="transmembrane region" description="Helical" evidence="13">
    <location>
        <begin position="144"/>
        <end position="166"/>
    </location>
</feature>
<evidence type="ECO:0000256" key="2">
    <source>
        <dbReference type="ARBA" id="ARBA00004370"/>
    </source>
</evidence>
<keyword evidence="8 13" id="KW-1133">Transmembrane helix</keyword>
<keyword evidence="7" id="KW-0479">Metal-binding</keyword>
<keyword evidence="15" id="KW-1185">Reference proteome</keyword>
<evidence type="ECO:0000256" key="5">
    <source>
        <dbReference type="ARBA" id="ARBA00022617"/>
    </source>
</evidence>
<dbReference type="GO" id="GO:0005506">
    <property type="term" value="F:iron ion binding"/>
    <property type="evidence" value="ECO:0007669"/>
    <property type="project" value="InterPro"/>
</dbReference>
<dbReference type="InterPro" id="IPR050121">
    <property type="entry name" value="Cytochrome_P450_monoxygenase"/>
</dbReference>
<evidence type="ECO:0000256" key="8">
    <source>
        <dbReference type="ARBA" id="ARBA00022989"/>
    </source>
</evidence>
<keyword evidence="12 13" id="KW-0472">Membrane</keyword>
<comment type="cofactor">
    <cofactor evidence="1">
        <name>heme</name>
        <dbReference type="ChEBI" id="CHEBI:30413"/>
    </cofactor>
</comment>
<dbReference type="PANTHER" id="PTHR24305">
    <property type="entry name" value="CYTOCHROME P450"/>
    <property type="match status" value="1"/>
</dbReference>
<evidence type="ECO:0000256" key="4">
    <source>
        <dbReference type="ARBA" id="ARBA00010617"/>
    </source>
</evidence>
<gene>
    <name evidence="14" type="ORF">ARMOST_08528</name>
</gene>
<evidence type="ECO:0000256" key="3">
    <source>
        <dbReference type="ARBA" id="ARBA00004721"/>
    </source>
</evidence>
<evidence type="ECO:0000256" key="7">
    <source>
        <dbReference type="ARBA" id="ARBA00022723"/>
    </source>
</evidence>
<dbReference type="OrthoDB" id="1470350at2759"/>
<evidence type="ECO:0000256" key="11">
    <source>
        <dbReference type="ARBA" id="ARBA00023033"/>
    </source>
</evidence>
<comment type="pathway">
    <text evidence="3">Secondary metabolite biosynthesis; terpenoid biosynthesis.</text>
</comment>
<evidence type="ECO:0000256" key="6">
    <source>
        <dbReference type="ARBA" id="ARBA00022692"/>
    </source>
</evidence>
<keyword evidence="5" id="KW-0349">Heme</keyword>
<dbReference type="GO" id="GO:0016705">
    <property type="term" value="F:oxidoreductase activity, acting on paired donors, with incorporation or reduction of molecular oxygen"/>
    <property type="evidence" value="ECO:0007669"/>
    <property type="project" value="InterPro"/>
</dbReference>
<dbReference type="AlphaFoldDB" id="A0A284R8Y8"/>
<dbReference type="InterPro" id="IPR001128">
    <property type="entry name" value="Cyt_P450"/>
</dbReference>
<dbReference type="Gene3D" id="1.10.630.10">
    <property type="entry name" value="Cytochrome P450"/>
    <property type="match status" value="1"/>
</dbReference>
<dbReference type="STRING" id="47428.A0A284R8Y8"/>
<reference evidence="15" key="1">
    <citation type="journal article" date="2017" name="Nat. Ecol. Evol.">
        <title>Genome expansion and lineage-specific genetic innovations in the forest pathogenic fungi Armillaria.</title>
        <authorList>
            <person name="Sipos G."/>
            <person name="Prasanna A.N."/>
            <person name="Walter M.C."/>
            <person name="O'Connor E."/>
            <person name="Balint B."/>
            <person name="Krizsan K."/>
            <person name="Kiss B."/>
            <person name="Hess J."/>
            <person name="Varga T."/>
            <person name="Slot J."/>
            <person name="Riley R."/>
            <person name="Boka B."/>
            <person name="Rigling D."/>
            <person name="Barry K."/>
            <person name="Lee J."/>
            <person name="Mihaltcheva S."/>
            <person name="LaButti K."/>
            <person name="Lipzen A."/>
            <person name="Waldron R."/>
            <person name="Moloney N.M."/>
            <person name="Sperisen C."/>
            <person name="Kredics L."/>
            <person name="Vagvoelgyi C."/>
            <person name="Patrignani A."/>
            <person name="Fitzpatrick D."/>
            <person name="Nagy I."/>
            <person name="Doyle S."/>
            <person name="Anderson J.B."/>
            <person name="Grigoriev I.V."/>
            <person name="Gueldener U."/>
            <person name="Muensterkoetter M."/>
            <person name="Nagy L.G."/>
        </authorList>
    </citation>
    <scope>NUCLEOTIDE SEQUENCE [LARGE SCALE GENOMIC DNA]</scope>
    <source>
        <strain evidence="15">C18/9</strain>
    </source>
</reference>
<dbReference type="OMA" id="LTDIMEP"/>
<dbReference type="GO" id="GO:0016020">
    <property type="term" value="C:membrane"/>
    <property type="evidence" value="ECO:0007669"/>
    <property type="project" value="UniProtKB-SubCell"/>
</dbReference>
<evidence type="ECO:0000256" key="10">
    <source>
        <dbReference type="ARBA" id="ARBA00023004"/>
    </source>
</evidence>
<dbReference type="GO" id="GO:0004497">
    <property type="term" value="F:monooxygenase activity"/>
    <property type="evidence" value="ECO:0007669"/>
    <property type="project" value="UniProtKB-KW"/>
</dbReference>
<dbReference type="EMBL" id="FUEG01000005">
    <property type="protein sequence ID" value="SJL05155.1"/>
    <property type="molecule type" value="Genomic_DNA"/>
</dbReference>